<evidence type="ECO:0000313" key="2">
    <source>
        <dbReference type="EMBL" id="XDT72031.1"/>
    </source>
</evidence>
<dbReference type="EMBL" id="CP154858">
    <property type="protein sequence ID" value="XDT72031.1"/>
    <property type="molecule type" value="Genomic_DNA"/>
</dbReference>
<evidence type="ECO:0000256" key="1">
    <source>
        <dbReference type="SAM" id="MobiDB-lite"/>
    </source>
</evidence>
<reference evidence="2" key="1">
    <citation type="submission" date="2024-05" db="EMBL/GenBank/DDBJ databases">
        <title>Genome sequencing of novel strain.</title>
        <authorList>
            <person name="Ganbat D."/>
            <person name="Ganbat S."/>
            <person name="Lee S.-J."/>
        </authorList>
    </citation>
    <scope>NUCLEOTIDE SEQUENCE</scope>
    <source>
        <strain evidence="2">SMD15-11</strain>
    </source>
</reference>
<sequence length="447" mass="49620">MIKGIVIFFALLSGGIAYVSGWGQTDEELSGSSRKWLNLSETGTPNEAFLFLFGIAAPENEAPIRWGKMRLAQYHALLEQGTEPGRDLTGSAQPADPEHKDTSEGLFPGQRTAAKEIELPQGGYFCSRREPDCITRLLAITADDMKQLGEENRALRERVQQFLMFDSYRTTALPDIQEPFDYLFYLSAGLRLELLGAIALYNTDQPGPAVHALLDLLARTRKHLKLQDTFLGRAVVASNMADTLDILALISSRSVPEGLTVDQLTVEERDVRRIAAREFRGHYRLLRKMDRNPGFFAEDEPVPGWYVRLLFKPNMTANAMAPVYDRLAELSLMEHAAFAEAIKVPLKPETTPWISNYAGNILLNTGSEDLRKYVGLLLDLNLKIYLFNHRGADPASLSNPYYPGQPPKRTAQTICMDGPYEDPRQIRCIPVTVAAGTGQSASSGSAP</sequence>
<feature type="region of interest" description="Disordered" evidence="1">
    <location>
        <begin position="82"/>
        <end position="106"/>
    </location>
</feature>
<accession>A0AB39UWA4</accession>
<name>A0AB39UWA4_9GAMM</name>
<protein>
    <recommendedName>
        <fullName evidence="3">DUF1592 domain-containing protein</fullName>
    </recommendedName>
</protein>
<organism evidence="2">
    <name type="scientific">Thermohahella caldifontis</name>
    <dbReference type="NCBI Taxonomy" id="3142973"/>
    <lineage>
        <taxon>Bacteria</taxon>
        <taxon>Pseudomonadati</taxon>
        <taxon>Pseudomonadota</taxon>
        <taxon>Gammaproteobacteria</taxon>
        <taxon>Oceanospirillales</taxon>
        <taxon>Hahellaceae</taxon>
        <taxon>Thermohahella</taxon>
    </lineage>
</organism>
<dbReference type="KEGG" id="tcd:AAIA72_14710"/>
<dbReference type="AlphaFoldDB" id="A0AB39UWA4"/>
<gene>
    <name evidence="2" type="ORF">AAIA72_14710</name>
</gene>
<evidence type="ECO:0008006" key="3">
    <source>
        <dbReference type="Google" id="ProtNLM"/>
    </source>
</evidence>
<dbReference type="RefSeq" id="WP_369601052.1">
    <property type="nucleotide sequence ID" value="NZ_CP154858.1"/>
</dbReference>
<proteinExistence type="predicted"/>